<keyword evidence="2" id="KW-0808">Transferase</keyword>
<dbReference type="EMBL" id="CP035544">
    <property type="protein sequence ID" value="QBA65360.1"/>
    <property type="molecule type" value="Genomic_DNA"/>
</dbReference>
<dbReference type="RefSeq" id="WP_129606515.1">
    <property type="nucleotide sequence ID" value="NZ_CP035544.1"/>
</dbReference>
<accession>A0A411ED28</accession>
<reference evidence="3 4" key="1">
    <citation type="submission" date="2019-01" db="EMBL/GenBank/DDBJ databases">
        <title>Muriicola soli sp. nov., isolated from soil.</title>
        <authorList>
            <person name="Kang H.J."/>
            <person name="Kim S.B."/>
        </authorList>
    </citation>
    <scope>NUCLEOTIDE SEQUENCE [LARGE SCALE GENOMIC DNA]</scope>
    <source>
        <strain evidence="3 4">MMS17-SY002</strain>
    </source>
</reference>
<evidence type="ECO:0000313" key="4">
    <source>
        <dbReference type="Proteomes" id="UP000290889"/>
    </source>
</evidence>
<evidence type="ECO:0000313" key="3">
    <source>
        <dbReference type="EMBL" id="QBA65360.1"/>
    </source>
</evidence>
<dbReference type="InterPro" id="IPR011009">
    <property type="entry name" value="Kinase-like_dom_sf"/>
</dbReference>
<name>A0A411ED28_9FLAO</name>
<comment type="similarity">
    <text evidence="1 2">Belongs to the fructosamine kinase family.</text>
</comment>
<dbReference type="PANTHER" id="PTHR12149:SF8">
    <property type="entry name" value="PROTEIN-RIBULOSAMINE 3-KINASE"/>
    <property type="match status" value="1"/>
</dbReference>
<dbReference type="AlphaFoldDB" id="A0A411ED28"/>
<dbReference type="InterPro" id="IPR016477">
    <property type="entry name" value="Fructo-/Ketosamine-3-kinase"/>
</dbReference>
<protein>
    <submittedName>
        <fullName evidence="3">Fructosamine kinase</fullName>
    </submittedName>
</protein>
<dbReference type="Pfam" id="PF03881">
    <property type="entry name" value="Fructosamin_kin"/>
    <property type="match status" value="1"/>
</dbReference>
<dbReference type="Gene3D" id="3.30.200.20">
    <property type="entry name" value="Phosphorylase Kinase, domain 1"/>
    <property type="match status" value="1"/>
</dbReference>
<gene>
    <name evidence="3" type="ORF">EQY75_12960</name>
</gene>
<sequence>MMSKGLKEHIESLLGLKISSVMSVSGGDISQALKISTSADQFFCKYQAGEEGYAILKAEKVGLAALAGSGKIKTPEVIGLSKTEDGAFLLLEYIESKSKGEKEMIAFGSQLAELHQVMAETYGWETENYIGSLLQKNTRMGGWPGFYTYCRLLPQLELAKRAGLLSEREVPLADRLESRLGEICSASKPSLVHGDLWGGNYLISEDGTPFLIDPSVSYSHPGMDLAMSKLFGGFSASFYEAYQEASRVSFPTPEEIEVYQLYYLLVHLNIFGVSYASSVRSIMKRYF</sequence>
<dbReference type="GO" id="GO:0016301">
    <property type="term" value="F:kinase activity"/>
    <property type="evidence" value="ECO:0007669"/>
    <property type="project" value="UniProtKB-UniRule"/>
</dbReference>
<dbReference type="KEGG" id="mur:EQY75_12960"/>
<keyword evidence="2 3" id="KW-0418">Kinase</keyword>
<keyword evidence="4" id="KW-1185">Reference proteome</keyword>
<dbReference type="Proteomes" id="UP000290889">
    <property type="component" value="Chromosome"/>
</dbReference>
<dbReference type="SUPFAM" id="SSF56112">
    <property type="entry name" value="Protein kinase-like (PK-like)"/>
    <property type="match status" value="1"/>
</dbReference>
<dbReference type="Gene3D" id="3.90.1200.10">
    <property type="match status" value="1"/>
</dbReference>
<evidence type="ECO:0000256" key="2">
    <source>
        <dbReference type="PIRNR" id="PIRNR006221"/>
    </source>
</evidence>
<evidence type="ECO:0000256" key="1">
    <source>
        <dbReference type="ARBA" id="ARBA00009460"/>
    </source>
</evidence>
<organism evidence="3 4">
    <name type="scientific">Muriicola soli</name>
    <dbReference type="NCBI Taxonomy" id="2507538"/>
    <lineage>
        <taxon>Bacteria</taxon>
        <taxon>Pseudomonadati</taxon>
        <taxon>Bacteroidota</taxon>
        <taxon>Flavobacteriia</taxon>
        <taxon>Flavobacteriales</taxon>
        <taxon>Flavobacteriaceae</taxon>
        <taxon>Muriicola</taxon>
    </lineage>
</organism>
<dbReference type="PANTHER" id="PTHR12149">
    <property type="entry name" value="FRUCTOSAMINE 3 KINASE-RELATED PROTEIN"/>
    <property type="match status" value="1"/>
</dbReference>
<dbReference type="PIRSF" id="PIRSF006221">
    <property type="entry name" value="Ketosamine-3-kinase"/>
    <property type="match status" value="1"/>
</dbReference>
<proteinExistence type="inferred from homology"/>
<dbReference type="OrthoDB" id="5291879at2"/>